<dbReference type="GO" id="GO:0007165">
    <property type="term" value="P:signal transduction"/>
    <property type="evidence" value="ECO:0007669"/>
    <property type="project" value="InterPro"/>
</dbReference>
<dbReference type="InterPro" id="IPR007111">
    <property type="entry name" value="NACHT_NTPase"/>
</dbReference>
<dbReference type="PROSITE" id="PS50837">
    <property type="entry name" value="NACHT"/>
    <property type="match status" value="1"/>
</dbReference>
<dbReference type="Gene3D" id="3.40.50.300">
    <property type="entry name" value="P-loop containing nucleotide triphosphate hydrolases"/>
    <property type="match status" value="1"/>
</dbReference>
<dbReference type="GO" id="GO:0005829">
    <property type="term" value="C:cytosol"/>
    <property type="evidence" value="ECO:0007669"/>
    <property type="project" value="UniProtKB-SubCell"/>
</dbReference>
<feature type="compositionally biased region" description="Low complexity" evidence="7">
    <location>
        <begin position="783"/>
        <end position="792"/>
    </location>
</feature>
<reference evidence="10 11" key="1">
    <citation type="submission" date="2022-05" db="EMBL/GenBank/DDBJ databases">
        <authorList>
            <consortium name="Genoscope - CEA"/>
            <person name="William W."/>
        </authorList>
    </citation>
    <scope>NUCLEOTIDE SEQUENCE [LARGE SCALE GENOMIC DNA]</scope>
</reference>
<comment type="similarity">
    <text evidence="2">Belongs to the NLRP family.</text>
</comment>
<dbReference type="Pfam" id="PF05729">
    <property type="entry name" value="NACHT"/>
    <property type="match status" value="1"/>
</dbReference>
<dbReference type="SUPFAM" id="SSF52047">
    <property type="entry name" value="RNI-like"/>
    <property type="match status" value="1"/>
</dbReference>
<dbReference type="PANTHER" id="PTHR45690">
    <property type="entry name" value="NACHT, LRR AND PYD DOMAINS-CONTAINING PROTEIN 12"/>
    <property type="match status" value="1"/>
</dbReference>
<dbReference type="GO" id="GO:0005524">
    <property type="term" value="F:ATP binding"/>
    <property type="evidence" value="ECO:0007669"/>
    <property type="project" value="UniProtKB-KW"/>
</dbReference>
<keyword evidence="6" id="KW-0067">ATP-binding</keyword>
<evidence type="ECO:0000256" key="5">
    <source>
        <dbReference type="ARBA" id="ARBA00022741"/>
    </source>
</evidence>
<accession>A0AAU9X615</accession>
<evidence type="ECO:0000259" key="9">
    <source>
        <dbReference type="PROSITE" id="PS50837"/>
    </source>
</evidence>
<dbReference type="InterPro" id="IPR041249">
    <property type="entry name" value="HEPN_DZIP3"/>
</dbReference>
<feature type="domain" description="Death" evidence="8">
    <location>
        <begin position="170"/>
        <end position="218"/>
    </location>
</feature>
<evidence type="ECO:0000259" key="8">
    <source>
        <dbReference type="PROSITE" id="PS50017"/>
    </source>
</evidence>
<dbReference type="SMART" id="SM00368">
    <property type="entry name" value="LRR_RI"/>
    <property type="match status" value="7"/>
</dbReference>
<evidence type="ECO:0000256" key="7">
    <source>
        <dbReference type="SAM" id="MobiDB-lite"/>
    </source>
</evidence>
<evidence type="ECO:0008006" key="12">
    <source>
        <dbReference type="Google" id="ProtNLM"/>
    </source>
</evidence>
<keyword evidence="4" id="KW-0677">Repeat</keyword>
<dbReference type="InterPro" id="IPR027417">
    <property type="entry name" value="P-loop_NTPase"/>
</dbReference>
<evidence type="ECO:0000313" key="10">
    <source>
        <dbReference type="EMBL" id="CAH3137680.1"/>
    </source>
</evidence>
<dbReference type="SUPFAM" id="SSF52540">
    <property type="entry name" value="P-loop containing nucleoside triphosphate hydrolases"/>
    <property type="match status" value="1"/>
</dbReference>
<dbReference type="Gene3D" id="3.80.10.10">
    <property type="entry name" value="Ribonuclease Inhibitor"/>
    <property type="match status" value="2"/>
</dbReference>
<dbReference type="InterPro" id="IPR000488">
    <property type="entry name" value="Death_dom"/>
</dbReference>
<gene>
    <name evidence="10" type="ORF">PMEA_00018219</name>
</gene>
<dbReference type="AlphaFoldDB" id="A0AAU9X615"/>
<dbReference type="Pfam" id="PF13516">
    <property type="entry name" value="LRR_6"/>
    <property type="match status" value="7"/>
</dbReference>
<feature type="region of interest" description="Disordered" evidence="7">
    <location>
        <begin position="774"/>
        <end position="795"/>
    </location>
</feature>
<evidence type="ECO:0000256" key="2">
    <source>
        <dbReference type="ARBA" id="ARBA00008665"/>
    </source>
</evidence>
<evidence type="ECO:0000256" key="6">
    <source>
        <dbReference type="ARBA" id="ARBA00022840"/>
    </source>
</evidence>
<keyword evidence="3" id="KW-0963">Cytoplasm</keyword>
<dbReference type="InterPro" id="IPR001611">
    <property type="entry name" value="Leu-rich_rpt"/>
</dbReference>
<dbReference type="InterPro" id="IPR050637">
    <property type="entry name" value="NLRP_innate_immun_reg"/>
</dbReference>
<dbReference type="PROSITE" id="PS50017">
    <property type="entry name" value="DEATH_DOMAIN"/>
    <property type="match status" value="1"/>
</dbReference>
<keyword evidence="5" id="KW-0547">Nucleotide-binding</keyword>
<evidence type="ECO:0000256" key="1">
    <source>
        <dbReference type="ARBA" id="ARBA00004496"/>
    </source>
</evidence>
<feature type="domain" description="NACHT" evidence="9">
    <location>
        <begin position="321"/>
        <end position="473"/>
    </location>
</feature>
<name>A0AAU9X615_9CNID</name>
<comment type="caution">
    <text evidence="10">The sequence shown here is derived from an EMBL/GenBank/DDBJ whole genome shotgun (WGS) entry which is preliminary data.</text>
</comment>
<dbReference type="Proteomes" id="UP001159428">
    <property type="component" value="Unassembled WGS sequence"/>
</dbReference>
<proteinExistence type="inferred from homology"/>
<dbReference type="EMBL" id="CALNXJ010000031">
    <property type="protein sequence ID" value="CAH3137680.1"/>
    <property type="molecule type" value="Genomic_DNA"/>
</dbReference>
<keyword evidence="11" id="KW-1185">Reference proteome</keyword>
<comment type="subcellular location">
    <subcellularLocation>
        <location evidence="1">Cytoplasm</location>
    </subcellularLocation>
</comment>
<evidence type="ECO:0000256" key="4">
    <source>
        <dbReference type="ARBA" id="ARBA00022737"/>
    </source>
</evidence>
<dbReference type="InterPro" id="IPR032675">
    <property type="entry name" value="LRR_dom_sf"/>
</dbReference>
<sequence>MASAAAPSFRSTKETTNYARLCRLLVDVSAYILRETFDKKRPPGNLDTVLSSPPVHAVLQILKSRKVLNPSQWSKLYPTIKSSVSSNNFDITLLMVLLRNICNLVRPATGWDTLPPATDTTLEADIVRIKCYRNTVYGHASQASVDDATFNQYWQDIQDALVRLGGARYQSDIDNLKKECMDPDFMEHYRELLKQWVMDEDSIKETLDRIIEELNDMKEFLIKPKKKTGLEAVEAYTNALKKSIKTQTEFHSVASLTSTKVRIDDTYTSLLIQHGRKPVEDPDVGREKHLQQYGQVSGKPVTHCQDIFISDADCEEKKNPKTVLVTGKAGIGKTLFCQKLIRDWADNKLFQSQTNLAQPPDFKFAFLLTFRQLNLLGDDPVSLKDILIRSSVLDDDSNIDESLFEYIFHHSEDVLIIIDGYDECSKQSFITSDLDEQYPNGAQEEMPVAALCAKLIKGKILKDSVVMITSRSDESDDIEDKIGFDRCVEITGFSEQNVKEYIAKYFKENDVMKNVVMDHITKNENLVSFAHIPVLCFLMCSYFEYILQESMKTDALPVNTSDIYFEVVNMFFSKHGKTKGTTPEVTMDKLSILAAQLLREKKYLFAVEDMKTFTEEEVENLRASGLLHCGPMFRKSFSEMTKHFCFTHLTLQEYLAAHWFVKHKKIPSGENASAMVLQFMSGILSKQKDKAFMHKLLEGISKSSSAERPAGLIITKCLAEYQDKEFAKTVVKKLSNQFSDRDGNIKFQHLTDVDCIAVSFLLDVINTLNVVETPERSQTSPQLSPRPLGSRRGLSRRVTLSAGETAGRSQTSLQMAHRPPLVNRRGLSRRTTLSAGETARKIKTSFCRPCWAQLTLFNCQITQTGLRQIFKALKKCFCTVTSLLLSVCILNEECVATIAESLPRTKLIELSLKGTRITDAGVLSLCRVLQTQTCKITSLNLSGNQITDAGVGSLCQALQTATCKVTTLYLGRNQITDAGVASLRQALQTPTYEVTSLNLSSNQITDAGVCSLCQALPRATCKVTTLDLGRNEITDAGVASLCQALQTATSKVTTLYLGHNQITDAGVASLCKALKTATCKVTKLNLSWNQISDAGVDNLCQTLQKAHFQVTALNLQGNCQITSVGKRRLKKLLERQPHLNLFGFPKKT</sequence>
<evidence type="ECO:0000313" key="11">
    <source>
        <dbReference type="Proteomes" id="UP001159428"/>
    </source>
</evidence>
<dbReference type="Pfam" id="PF18738">
    <property type="entry name" value="HEPN_DZIP3"/>
    <property type="match status" value="1"/>
</dbReference>
<evidence type="ECO:0000256" key="3">
    <source>
        <dbReference type="ARBA" id="ARBA00022490"/>
    </source>
</evidence>
<protein>
    <recommendedName>
        <fullName evidence="12">NACHT domain-containing protein</fullName>
    </recommendedName>
</protein>
<organism evidence="10 11">
    <name type="scientific">Pocillopora meandrina</name>
    <dbReference type="NCBI Taxonomy" id="46732"/>
    <lineage>
        <taxon>Eukaryota</taxon>
        <taxon>Metazoa</taxon>
        <taxon>Cnidaria</taxon>
        <taxon>Anthozoa</taxon>
        <taxon>Hexacorallia</taxon>
        <taxon>Scleractinia</taxon>
        <taxon>Astrocoeniina</taxon>
        <taxon>Pocilloporidae</taxon>
        <taxon>Pocillopora</taxon>
    </lineage>
</organism>
<dbReference type="PANTHER" id="PTHR45690:SF19">
    <property type="entry name" value="NACHT, LRR AND PYD DOMAINS-CONTAINING PROTEIN 3"/>
    <property type="match status" value="1"/>
</dbReference>